<dbReference type="GO" id="GO:0046872">
    <property type="term" value="F:metal ion binding"/>
    <property type="evidence" value="ECO:0007669"/>
    <property type="project" value="UniProtKB-KW"/>
</dbReference>
<feature type="compositionally biased region" description="Basic and acidic residues" evidence="2">
    <location>
        <begin position="74"/>
        <end position="101"/>
    </location>
</feature>
<feature type="region of interest" description="Disordered" evidence="2">
    <location>
        <begin position="73"/>
        <end position="101"/>
    </location>
</feature>
<dbReference type="PANTHER" id="PTHR45811:SF50">
    <property type="entry name" value="HEAVY METAL-ASSOCIATED ISOPRENYLATED PLANT PROTEIN 12-RELATED"/>
    <property type="match status" value="1"/>
</dbReference>
<dbReference type="EMBL" id="GILB01007294">
    <property type="protein sequence ID" value="NUU87627.1"/>
    <property type="molecule type" value="Transcribed_RNA"/>
</dbReference>
<proteinExistence type="predicted"/>
<sequence>MFPVCNLYFLLQKVFLKLDVHDEEGKQKAVKRVSSFSGTDSISMDMTVNGDADPVAVVNELRKDRNVDVLTIVPEKEEKENGKKEEPAYTDDERQKAELDEQKKKAEIKKLLYESEDDSIYRHMASTSEERPNSCVIC</sequence>
<name>A0A6M2EQV2_9ROSI</name>
<evidence type="ECO:0000256" key="2">
    <source>
        <dbReference type="SAM" id="MobiDB-lite"/>
    </source>
</evidence>
<evidence type="ECO:0000256" key="1">
    <source>
        <dbReference type="ARBA" id="ARBA00022723"/>
    </source>
</evidence>
<protein>
    <recommendedName>
        <fullName evidence="4">HMA domain-containing protein</fullName>
    </recommendedName>
</protein>
<evidence type="ECO:0000313" key="3">
    <source>
        <dbReference type="EMBL" id="NUU87627.1"/>
    </source>
</evidence>
<dbReference type="Gene3D" id="3.30.70.100">
    <property type="match status" value="1"/>
</dbReference>
<organism evidence="3">
    <name type="scientific">Populus davidiana</name>
    <dbReference type="NCBI Taxonomy" id="266767"/>
    <lineage>
        <taxon>Eukaryota</taxon>
        <taxon>Viridiplantae</taxon>
        <taxon>Streptophyta</taxon>
        <taxon>Embryophyta</taxon>
        <taxon>Tracheophyta</taxon>
        <taxon>Spermatophyta</taxon>
        <taxon>Magnoliopsida</taxon>
        <taxon>eudicotyledons</taxon>
        <taxon>Gunneridae</taxon>
        <taxon>Pentapetalae</taxon>
        <taxon>rosids</taxon>
        <taxon>fabids</taxon>
        <taxon>Malpighiales</taxon>
        <taxon>Salicaceae</taxon>
        <taxon>Saliceae</taxon>
        <taxon>Populus</taxon>
    </lineage>
</organism>
<reference evidence="3" key="1">
    <citation type="submission" date="2020-03" db="EMBL/GenBank/DDBJ databases">
        <authorList>
            <person name="Zhang R."/>
        </authorList>
    </citation>
    <scope>NUCLEOTIDE SEQUENCE</scope>
</reference>
<keyword evidence="1" id="KW-0479">Metal-binding</keyword>
<dbReference type="PANTHER" id="PTHR45811">
    <property type="entry name" value="COPPER TRANSPORT PROTEIN FAMILY-RELATED"/>
    <property type="match status" value="1"/>
</dbReference>
<dbReference type="AlphaFoldDB" id="A0A6M2EQV2"/>
<evidence type="ECO:0008006" key="4">
    <source>
        <dbReference type="Google" id="ProtNLM"/>
    </source>
</evidence>
<accession>A0A6M2EQV2</accession>
<dbReference type="InterPro" id="IPR051863">
    <property type="entry name" value="HIPP"/>
</dbReference>